<dbReference type="InterPro" id="IPR014903">
    <property type="entry name" value="DUF1796"/>
</dbReference>
<dbReference type="Pfam" id="PF08795">
    <property type="entry name" value="DUF1796"/>
    <property type="match status" value="1"/>
</dbReference>
<dbReference type="AlphaFoldDB" id="A0A6C0D447"/>
<reference evidence="1" key="1">
    <citation type="journal article" date="2020" name="Nature">
        <title>Giant virus diversity and host interactions through global metagenomics.</title>
        <authorList>
            <person name="Schulz F."/>
            <person name="Roux S."/>
            <person name="Paez-Espino D."/>
            <person name="Jungbluth S."/>
            <person name="Walsh D.A."/>
            <person name="Denef V.J."/>
            <person name="McMahon K.D."/>
            <person name="Konstantinidis K.T."/>
            <person name="Eloe-Fadrosh E.A."/>
            <person name="Kyrpides N.C."/>
            <person name="Woyke T."/>
        </authorList>
    </citation>
    <scope>NUCLEOTIDE SEQUENCE</scope>
    <source>
        <strain evidence="1">GVMAG-M-3300023174-107</strain>
    </source>
</reference>
<protein>
    <recommendedName>
        <fullName evidence="2">Papain-like cysteine peptidase</fullName>
    </recommendedName>
</protein>
<evidence type="ECO:0008006" key="2">
    <source>
        <dbReference type="Google" id="ProtNLM"/>
    </source>
</evidence>
<evidence type="ECO:0000313" key="1">
    <source>
        <dbReference type="EMBL" id="QHT10679.1"/>
    </source>
</evidence>
<accession>A0A6C0D447</accession>
<proteinExistence type="predicted"/>
<dbReference type="EMBL" id="MN739524">
    <property type="protein sequence ID" value="QHT10679.1"/>
    <property type="molecule type" value="Genomic_DNA"/>
</dbReference>
<name>A0A6C0D447_9ZZZZ</name>
<organism evidence="1">
    <name type="scientific">viral metagenome</name>
    <dbReference type="NCBI Taxonomy" id="1070528"/>
    <lineage>
        <taxon>unclassified sequences</taxon>
        <taxon>metagenomes</taxon>
        <taxon>organismal metagenomes</taxon>
    </lineage>
</organism>
<sequence>MKINHFCSLGTLCHSSQLLKRNNLKKCSYPFDWIFSNCNMICHCLQDDFNIFLDKSYYINLKNKCKCGHSYYHESLFNHHNPLNHYDYNYFTRCVERFKYLLKLSDSKLFIIMYVNMNKDEREEVIEFNKTLSKYTSNYKLFVINHQKNSVRHHYFDYIDNIDFLYLYTLSNSDGKEFENVEDNLYLDRIIQSKYINIFDYDLQILKRIIAVKCSLFTSSIS</sequence>